<keyword evidence="7" id="KW-0539">Nucleus</keyword>
<dbReference type="SUPFAM" id="SSF54695">
    <property type="entry name" value="POZ domain"/>
    <property type="match status" value="1"/>
</dbReference>
<dbReference type="GO" id="GO:0007464">
    <property type="term" value="P:R3/R4 cell fate commitment"/>
    <property type="evidence" value="ECO:0007669"/>
    <property type="project" value="UniProtKB-ARBA"/>
</dbReference>
<evidence type="ECO:0000256" key="7">
    <source>
        <dbReference type="ARBA" id="ARBA00023242"/>
    </source>
</evidence>
<dbReference type="InterPro" id="IPR051095">
    <property type="entry name" value="Dros_DevTransReg"/>
</dbReference>
<dbReference type="GO" id="GO:0006357">
    <property type="term" value="P:regulation of transcription by RNA polymerase II"/>
    <property type="evidence" value="ECO:0007669"/>
    <property type="project" value="TreeGrafter"/>
</dbReference>
<feature type="domain" description="BTB" evidence="10">
    <location>
        <begin position="31"/>
        <end position="96"/>
    </location>
</feature>
<dbReference type="PANTHER" id="PTHR23110">
    <property type="entry name" value="BTB DOMAIN TRANSCRIPTION FACTOR"/>
    <property type="match status" value="1"/>
</dbReference>
<name>A0AAN9VZM5_9ORTH</name>
<evidence type="ECO:0000313" key="12">
    <source>
        <dbReference type="Proteomes" id="UP001378592"/>
    </source>
</evidence>
<proteinExistence type="predicted"/>
<comment type="caution">
    <text evidence="11">The sequence shown here is derived from an EMBL/GenBank/DDBJ whole genome shotgun (WGS) entry which is preliminary data.</text>
</comment>
<dbReference type="EMBL" id="JAZDUA010000151">
    <property type="protein sequence ID" value="KAK7866253.1"/>
    <property type="molecule type" value="Genomic_DNA"/>
</dbReference>
<evidence type="ECO:0000256" key="4">
    <source>
        <dbReference type="ARBA" id="ARBA00022902"/>
    </source>
</evidence>
<evidence type="ECO:0000256" key="2">
    <source>
        <dbReference type="ARBA" id="ARBA00022473"/>
    </source>
</evidence>
<dbReference type="GO" id="GO:0035167">
    <property type="term" value="P:larval lymph gland hemopoiesis"/>
    <property type="evidence" value="ECO:0007669"/>
    <property type="project" value="UniProtKB-ARBA"/>
</dbReference>
<evidence type="ECO:0000256" key="3">
    <source>
        <dbReference type="ARBA" id="ARBA00022782"/>
    </source>
</evidence>
<evidence type="ECO:0000259" key="10">
    <source>
        <dbReference type="PROSITE" id="PS50097"/>
    </source>
</evidence>
<keyword evidence="3" id="KW-0221">Differentiation</keyword>
<dbReference type="GO" id="GO:0008406">
    <property type="term" value="P:gonad development"/>
    <property type="evidence" value="ECO:0007669"/>
    <property type="project" value="UniProtKB-ARBA"/>
</dbReference>
<dbReference type="GO" id="GO:0005634">
    <property type="term" value="C:nucleus"/>
    <property type="evidence" value="ECO:0007669"/>
    <property type="project" value="UniProtKB-SubCell"/>
</dbReference>
<reference evidence="11 12" key="1">
    <citation type="submission" date="2024-03" db="EMBL/GenBank/DDBJ databases">
        <title>The genome assembly and annotation of the cricket Gryllus longicercus Weissman &amp; Gray.</title>
        <authorList>
            <person name="Szrajer S."/>
            <person name="Gray D."/>
            <person name="Ylla G."/>
        </authorList>
    </citation>
    <scope>NUCLEOTIDE SEQUENCE [LARGE SCALE GENOMIC DNA]</scope>
    <source>
        <strain evidence="11">DAG 2021-001</strain>
        <tissue evidence="11">Whole body minus gut</tissue>
    </source>
</reference>
<comment type="subcellular location">
    <subcellularLocation>
        <location evidence="1">Nucleus</location>
    </subcellularLocation>
</comment>
<dbReference type="InterPro" id="IPR000210">
    <property type="entry name" value="BTB/POZ_dom"/>
</dbReference>
<dbReference type="Pfam" id="PF00651">
    <property type="entry name" value="BTB"/>
    <property type="match status" value="1"/>
</dbReference>
<dbReference type="GO" id="GO:0045467">
    <property type="term" value="P:R7 cell development"/>
    <property type="evidence" value="ECO:0007669"/>
    <property type="project" value="UniProtKB-ARBA"/>
</dbReference>
<dbReference type="Gene3D" id="3.30.710.10">
    <property type="entry name" value="Potassium Channel Kv1.1, Chain A"/>
    <property type="match status" value="1"/>
</dbReference>
<dbReference type="AlphaFoldDB" id="A0AAN9VZM5"/>
<dbReference type="Proteomes" id="UP001378592">
    <property type="component" value="Unassembled WGS sequence"/>
</dbReference>
<keyword evidence="2" id="KW-0217">Developmental protein</keyword>
<protein>
    <recommendedName>
        <fullName evidence="10">BTB domain-containing protein</fullName>
    </recommendedName>
</protein>
<dbReference type="InterPro" id="IPR011333">
    <property type="entry name" value="SKP1/BTB/POZ_sf"/>
</dbReference>
<dbReference type="CDD" id="cd18315">
    <property type="entry name" value="BTB_POZ_BAB-like"/>
    <property type="match status" value="1"/>
</dbReference>
<dbReference type="PROSITE" id="PS50097">
    <property type="entry name" value="BTB"/>
    <property type="match status" value="1"/>
</dbReference>
<evidence type="ECO:0000256" key="6">
    <source>
        <dbReference type="ARBA" id="ARBA00023163"/>
    </source>
</evidence>
<organism evidence="11 12">
    <name type="scientific">Gryllus longicercus</name>
    <dbReference type="NCBI Taxonomy" id="2509291"/>
    <lineage>
        <taxon>Eukaryota</taxon>
        <taxon>Metazoa</taxon>
        <taxon>Ecdysozoa</taxon>
        <taxon>Arthropoda</taxon>
        <taxon>Hexapoda</taxon>
        <taxon>Insecta</taxon>
        <taxon>Pterygota</taxon>
        <taxon>Neoptera</taxon>
        <taxon>Polyneoptera</taxon>
        <taxon>Orthoptera</taxon>
        <taxon>Ensifera</taxon>
        <taxon>Gryllidea</taxon>
        <taxon>Grylloidea</taxon>
        <taxon>Gryllidae</taxon>
        <taxon>Gryllinae</taxon>
        <taxon>Gryllus</taxon>
    </lineage>
</organism>
<accession>A0AAN9VZM5</accession>
<sequence>MTTEELALTWDDHHNTLVGVFRKLLETSTLVDCTIAAEGRYLRAHKIILSACSPYFEMLFSQENEKNPIVVLKDIKFQELQAMIDFIYSGKVKVPEDRLGDFVDAAESLQIKGLGGDNYQRNNFGKERLGHPLTRKDDGVSPVPHKRSRQSFLSASEESVGEISSATNISENKNNENVSHQMQVDILDAEQNSCIASATSCSAAFSTSVLSAQITSSSLESVLPLSETVVVKTEPEPIAEVYLPDFKPKEEEGAEDILGLDSGGDVTESIVDVNSQHSTNQYSVME</sequence>
<keyword evidence="4" id="KW-0524">Neurogenesis</keyword>
<dbReference type="GO" id="GO:0048813">
    <property type="term" value="P:dendrite morphogenesis"/>
    <property type="evidence" value="ECO:0007669"/>
    <property type="project" value="UniProtKB-ARBA"/>
</dbReference>
<evidence type="ECO:0000256" key="1">
    <source>
        <dbReference type="ARBA" id="ARBA00004123"/>
    </source>
</evidence>
<dbReference type="GO" id="GO:0016199">
    <property type="term" value="P:axon midline choice point recognition"/>
    <property type="evidence" value="ECO:0007669"/>
    <property type="project" value="UniProtKB-ARBA"/>
</dbReference>
<dbReference type="PANTHER" id="PTHR23110:SF111">
    <property type="entry name" value="LONGITUDINALS LACKING PROTEIN, ISOFORMS F_I_K_T"/>
    <property type="match status" value="1"/>
</dbReference>
<feature type="region of interest" description="Disordered" evidence="9">
    <location>
        <begin position="126"/>
        <end position="154"/>
    </location>
</feature>
<evidence type="ECO:0000256" key="5">
    <source>
        <dbReference type="ARBA" id="ARBA00023015"/>
    </source>
</evidence>
<comment type="function">
    <text evidence="8">Putative transcription factor required for axon growth and guidance in the central and peripheral nervous systems. Repels CNS axons away from the midline by promoting the expression of the midline repellent sli and its receptor robo.</text>
</comment>
<feature type="compositionally biased region" description="Basic and acidic residues" evidence="9">
    <location>
        <begin position="126"/>
        <end position="139"/>
    </location>
</feature>
<keyword evidence="12" id="KW-1185">Reference proteome</keyword>
<keyword evidence="6" id="KW-0804">Transcription</keyword>
<evidence type="ECO:0000313" key="11">
    <source>
        <dbReference type="EMBL" id="KAK7866253.1"/>
    </source>
</evidence>
<evidence type="ECO:0000256" key="8">
    <source>
        <dbReference type="ARBA" id="ARBA00037382"/>
    </source>
</evidence>
<dbReference type="GO" id="GO:0007526">
    <property type="term" value="P:larval somatic muscle development"/>
    <property type="evidence" value="ECO:0007669"/>
    <property type="project" value="UniProtKB-ARBA"/>
</dbReference>
<dbReference type="SMART" id="SM00225">
    <property type="entry name" value="BTB"/>
    <property type="match status" value="1"/>
</dbReference>
<keyword evidence="5" id="KW-0805">Transcription regulation</keyword>
<gene>
    <name evidence="11" type="ORF">R5R35_001683</name>
</gene>
<evidence type="ECO:0000256" key="9">
    <source>
        <dbReference type="SAM" id="MobiDB-lite"/>
    </source>
</evidence>
<dbReference type="GO" id="GO:0045476">
    <property type="term" value="P:nurse cell apoptotic process"/>
    <property type="evidence" value="ECO:0007669"/>
    <property type="project" value="UniProtKB-ARBA"/>
</dbReference>